<dbReference type="InterPro" id="IPR044839">
    <property type="entry name" value="NDR1-like"/>
</dbReference>
<accession>A0A6A4NBB8</accession>
<evidence type="ECO:0000256" key="1">
    <source>
        <dbReference type="ARBA" id="ARBA00004167"/>
    </source>
</evidence>
<proteinExistence type="predicted"/>
<dbReference type="SUPFAM" id="SSF117070">
    <property type="entry name" value="LEA14-like"/>
    <property type="match status" value="1"/>
</dbReference>
<dbReference type="GO" id="GO:0098542">
    <property type="term" value="P:defense response to other organism"/>
    <property type="evidence" value="ECO:0007669"/>
    <property type="project" value="InterPro"/>
</dbReference>
<dbReference type="Pfam" id="PF03168">
    <property type="entry name" value="LEA_2"/>
    <property type="match status" value="1"/>
</dbReference>
<evidence type="ECO:0000259" key="6">
    <source>
        <dbReference type="Pfam" id="PF03168"/>
    </source>
</evidence>
<organism evidence="7 8">
    <name type="scientific">Lupinus albus</name>
    <name type="common">White lupine</name>
    <name type="synonym">Lupinus termis</name>
    <dbReference type="NCBI Taxonomy" id="3870"/>
    <lineage>
        <taxon>Eukaryota</taxon>
        <taxon>Viridiplantae</taxon>
        <taxon>Streptophyta</taxon>
        <taxon>Embryophyta</taxon>
        <taxon>Tracheophyta</taxon>
        <taxon>Spermatophyta</taxon>
        <taxon>Magnoliopsida</taxon>
        <taxon>eudicotyledons</taxon>
        <taxon>Gunneridae</taxon>
        <taxon>Pentapetalae</taxon>
        <taxon>rosids</taxon>
        <taxon>fabids</taxon>
        <taxon>Fabales</taxon>
        <taxon>Fabaceae</taxon>
        <taxon>Papilionoideae</taxon>
        <taxon>50 kb inversion clade</taxon>
        <taxon>genistoids sensu lato</taxon>
        <taxon>core genistoids</taxon>
        <taxon>Genisteae</taxon>
        <taxon>Lupinus</taxon>
    </lineage>
</organism>
<comment type="subcellular location">
    <subcellularLocation>
        <location evidence="1">Membrane</location>
        <topology evidence="1">Single-pass membrane protein</topology>
    </subcellularLocation>
</comment>
<keyword evidence="2 5" id="KW-0812">Transmembrane</keyword>
<dbReference type="PANTHER" id="PTHR31234:SF2">
    <property type="entry name" value="OS05G0199100 PROTEIN"/>
    <property type="match status" value="1"/>
</dbReference>
<sequence>MHSLTPFSCPHAKLRPSLPFLTNSHILAPPLLLLCLLPTAPHMEERLPPPPPPPQPCATNSPQLQLPYIGPGTYVVQVPKDQVYRIPPPENAQIAERYRNYPGREKKRSCCCWCCVCLVVFIAILIIIGTLIGALFSIVLNPKNPRFSVQRFQLKNSSTQPLYNITLKVNNPNSKVGINYKQGEDVSLSLKQNEIASGTYPSFYQSHDNSKEFRLALKASKGDLPMQVDKSMMNKKKKVNVTFTLTIKIHAQMKMGSLRSGTITYEVTCQVKVDTLAKNTRVLSQQCETKRI</sequence>
<dbReference type="InterPro" id="IPR004864">
    <property type="entry name" value="LEA_2"/>
</dbReference>
<evidence type="ECO:0000313" key="8">
    <source>
        <dbReference type="Proteomes" id="UP000447434"/>
    </source>
</evidence>
<dbReference type="PANTHER" id="PTHR31234">
    <property type="entry name" value="LATE EMBRYOGENESIS ABUNDANT (LEA) HYDROXYPROLINE-RICH GLYCOPROTEIN FAMILY"/>
    <property type="match status" value="1"/>
</dbReference>
<evidence type="ECO:0000256" key="5">
    <source>
        <dbReference type="SAM" id="Phobius"/>
    </source>
</evidence>
<dbReference type="AlphaFoldDB" id="A0A6A4NBB8"/>
<protein>
    <submittedName>
        <fullName evidence="7">Putative Late embryogenesis abundant protein, LEA-14</fullName>
    </submittedName>
</protein>
<keyword evidence="4 5" id="KW-0472">Membrane</keyword>
<evidence type="ECO:0000256" key="3">
    <source>
        <dbReference type="ARBA" id="ARBA00022989"/>
    </source>
</evidence>
<evidence type="ECO:0000256" key="4">
    <source>
        <dbReference type="ARBA" id="ARBA00023136"/>
    </source>
</evidence>
<gene>
    <name evidence="7" type="ORF">Lalb_Chr23g0270631</name>
</gene>
<evidence type="ECO:0000313" key="7">
    <source>
        <dbReference type="EMBL" id="KAE9587152.1"/>
    </source>
</evidence>
<keyword evidence="8" id="KW-1185">Reference proteome</keyword>
<keyword evidence="3 5" id="KW-1133">Transmembrane helix</keyword>
<dbReference type="EMBL" id="WOCE01000023">
    <property type="protein sequence ID" value="KAE9587152.1"/>
    <property type="molecule type" value="Genomic_DNA"/>
</dbReference>
<dbReference type="GO" id="GO:0005886">
    <property type="term" value="C:plasma membrane"/>
    <property type="evidence" value="ECO:0007669"/>
    <property type="project" value="TreeGrafter"/>
</dbReference>
<evidence type="ECO:0000256" key="2">
    <source>
        <dbReference type="ARBA" id="ARBA00022692"/>
    </source>
</evidence>
<dbReference type="OrthoDB" id="996955at2759"/>
<reference evidence="8" key="1">
    <citation type="journal article" date="2020" name="Nat. Commun.">
        <title>Genome sequence of the cluster root forming white lupin.</title>
        <authorList>
            <person name="Hufnagel B."/>
            <person name="Marques A."/>
            <person name="Soriano A."/>
            <person name="Marques L."/>
            <person name="Divol F."/>
            <person name="Doumas P."/>
            <person name="Sallet E."/>
            <person name="Mancinotti D."/>
            <person name="Carrere S."/>
            <person name="Marande W."/>
            <person name="Arribat S."/>
            <person name="Keller J."/>
            <person name="Huneau C."/>
            <person name="Blein T."/>
            <person name="Aime D."/>
            <person name="Laguerre M."/>
            <person name="Taylor J."/>
            <person name="Schubert V."/>
            <person name="Nelson M."/>
            <person name="Geu-Flores F."/>
            <person name="Crespi M."/>
            <person name="Gallardo-Guerrero K."/>
            <person name="Delaux P.-M."/>
            <person name="Salse J."/>
            <person name="Berges H."/>
            <person name="Guyot R."/>
            <person name="Gouzy J."/>
            <person name="Peret B."/>
        </authorList>
    </citation>
    <scope>NUCLEOTIDE SEQUENCE [LARGE SCALE GENOMIC DNA]</scope>
    <source>
        <strain evidence="8">cv. Amiga</strain>
    </source>
</reference>
<dbReference type="Gene3D" id="2.60.40.1820">
    <property type="match status" value="1"/>
</dbReference>
<dbReference type="Proteomes" id="UP000447434">
    <property type="component" value="Chromosome 23"/>
</dbReference>
<feature type="domain" description="Late embryogenesis abundant protein LEA-2 subgroup" evidence="6">
    <location>
        <begin position="166"/>
        <end position="269"/>
    </location>
</feature>
<comment type="caution">
    <text evidence="7">The sequence shown here is derived from an EMBL/GenBank/DDBJ whole genome shotgun (WGS) entry which is preliminary data.</text>
</comment>
<feature type="transmembrane region" description="Helical" evidence="5">
    <location>
        <begin position="110"/>
        <end position="140"/>
    </location>
</feature>
<name>A0A6A4NBB8_LUPAL</name>